<comment type="caution">
    <text evidence="6">The sequence shown here is derived from an EMBL/GenBank/DDBJ whole genome shotgun (WGS) entry which is preliminary data.</text>
</comment>
<feature type="non-terminal residue" evidence="6">
    <location>
        <position position="123"/>
    </location>
</feature>
<dbReference type="OrthoDB" id="10002605at2759"/>
<dbReference type="SMART" id="SM00249">
    <property type="entry name" value="PHD"/>
    <property type="match status" value="1"/>
</dbReference>
<name>A0A813RUB2_9BILA</name>
<evidence type="ECO:0000313" key="6">
    <source>
        <dbReference type="EMBL" id="CAF0786077.1"/>
    </source>
</evidence>
<evidence type="ECO:0000256" key="1">
    <source>
        <dbReference type="ARBA" id="ARBA00022723"/>
    </source>
</evidence>
<dbReference type="PROSITE" id="PS01359">
    <property type="entry name" value="ZF_PHD_1"/>
    <property type="match status" value="1"/>
</dbReference>
<gene>
    <name evidence="6" type="ORF">GPM918_LOCUS2739</name>
    <name evidence="7" type="ORF">SRO942_LOCUS2739</name>
</gene>
<dbReference type="SUPFAM" id="SSF57903">
    <property type="entry name" value="FYVE/PHD zinc finger"/>
    <property type="match status" value="1"/>
</dbReference>
<dbReference type="InterPro" id="IPR001965">
    <property type="entry name" value="Znf_PHD"/>
</dbReference>
<dbReference type="InterPro" id="IPR013083">
    <property type="entry name" value="Znf_RING/FYVE/PHD"/>
</dbReference>
<dbReference type="Proteomes" id="UP000663829">
    <property type="component" value="Unassembled WGS sequence"/>
</dbReference>
<feature type="domain" description="PHD-type" evidence="5">
    <location>
        <begin position="19"/>
        <end position="79"/>
    </location>
</feature>
<evidence type="ECO:0000313" key="7">
    <source>
        <dbReference type="EMBL" id="CAF3569828.1"/>
    </source>
</evidence>
<sequence length="123" mass="13910">MVKRRKTHDSPKLGDPQSPALCSCKAVVDDSDNALQCDACENWFHIACVNVSPVAYSAYQTLADQKQFSNWFCPKCLDDKSVDRLPPRCLAALSARIDAIERETSNISRKQDQLVDRMDKLYE</sequence>
<dbReference type="EMBL" id="CAJOBC010000312">
    <property type="protein sequence ID" value="CAF3569828.1"/>
    <property type="molecule type" value="Genomic_DNA"/>
</dbReference>
<dbReference type="Gene3D" id="3.30.40.10">
    <property type="entry name" value="Zinc/RING finger domain, C3HC4 (zinc finger)"/>
    <property type="match status" value="1"/>
</dbReference>
<evidence type="ECO:0000256" key="2">
    <source>
        <dbReference type="ARBA" id="ARBA00022771"/>
    </source>
</evidence>
<evidence type="ECO:0000313" key="8">
    <source>
        <dbReference type="Proteomes" id="UP000663829"/>
    </source>
</evidence>
<dbReference type="Proteomes" id="UP000681722">
    <property type="component" value="Unassembled WGS sequence"/>
</dbReference>
<dbReference type="InterPro" id="IPR019787">
    <property type="entry name" value="Znf_PHD-finger"/>
</dbReference>
<dbReference type="GO" id="GO:0008270">
    <property type="term" value="F:zinc ion binding"/>
    <property type="evidence" value="ECO:0007669"/>
    <property type="project" value="UniProtKB-KW"/>
</dbReference>
<dbReference type="Pfam" id="PF00628">
    <property type="entry name" value="PHD"/>
    <property type="match status" value="1"/>
</dbReference>
<reference evidence="6" key="1">
    <citation type="submission" date="2021-02" db="EMBL/GenBank/DDBJ databases">
        <authorList>
            <person name="Nowell W R."/>
        </authorList>
    </citation>
    <scope>NUCLEOTIDE SEQUENCE</scope>
</reference>
<keyword evidence="2 4" id="KW-0863">Zinc-finger</keyword>
<evidence type="ECO:0000256" key="4">
    <source>
        <dbReference type="PROSITE-ProRule" id="PRU00146"/>
    </source>
</evidence>
<protein>
    <recommendedName>
        <fullName evidence="5">PHD-type domain-containing protein</fullName>
    </recommendedName>
</protein>
<accession>A0A813RUB2</accession>
<keyword evidence="8" id="KW-1185">Reference proteome</keyword>
<dbReference type="InterPro" id="IPR019786">
    <property type="entry name" value="Zinc_finger_PHD-type_CS"/>
</dbReference>
<keyword evidence="3" id="KW-0862">Zinc</keyword>
<dbReference type="EMBL" id="CAJNOQ010000312">
    <property type="protein sequence ID" value="CAF0786077.1"/>
    <property type="molecule type" value="Genomic_DNA"/>
</dbReference>
<dbReference type="AlphaFoldDB" id="A0A813RUB2"/>
<evidence type="ECO:0000259" key="5">
    <source>
        <dbReference type="PROSITE" id="PS50016"/>
    </source>
</evidence>
<keyword evidence="1" id="KW-0479">Metal-binding</keyword>
<dbReference type="InterPro" id="IPR011011">
    <property type="entry name" value="Znf_FYVE_PHD"/>
</dbReference>
<dbReference type="PROSITE" id="PS50016">
    <property type="entry name" value="ZF_PHD_2"/>
    <property type="match status" value="1"/>
</dbReference>
<proteinExistence type="predicted"/>
<organism evidence="6 8">
    <name type="scientific">Didymodactylos carnosus</name>
    <dbReference type="NCBI Taxonomy" id="1234261"/>
    <lineage>
        <taxon>Eukaryota</taxon>
        <taxon>Metazoa</taxon>
        <taxon>Spiralia</taxon>
        <taxon>Gnathifera</taxon>
        <taxon>Rotifera</taxon>
        <taxon>Eurotatoria</taxon>
        <taxon>Bdelloidea</taxon>
        <taxon>Philodinida</taxon>
        <taxon>Philodinidae</taxon>
        <taxon>Didymodactylos</taxon>
    </lineage>
</organism>
<evidence type="ECO:0000256" key="3">
    <source>
        <dbReference type="ARBA" id="ARBA00022833"/>
    </source>
</evidence>